<reference evidence="3 4" key="1">
    <citation type="submission" date="2019-05" db="EMBL/GenBank/DDBJ databases">
        <title>Nesterenkonia sp. GY074 isolated from the Southern Atlantic Ocean.</title>
        <authorList>
            <person name="Zhang G."/>
        </authorList>
    </citation>
    <scope>NUCLEOTIDE SEQUENCE [LARGE SCALE GENOMIC DNA]</scope>
    <source>
        <strain evidence="3 4">GY074</strain>
    </source>
</reference>
<sequence length="240" mass="26518">MTTCDPARLVGRVLVGTVLIGSLVLAGCSAAEETPGTPATDTPTSKAPEQTQDPQDETPQNNGNSSDGLIDVEGGYTQEEQLAELEIVVEIMQEHFGDDIATIDGQPWSAELHDTEVPARPRGGMYRQEVRFDIPAQDLEELYATAEQIAEELGLTENINNSNGIGPHGRIFYGAGRAEGRTFLISASAPDRSRATYKTRYSDHETIIAAYDRILGERSEEGREEREREREERLERIRNE</sequence>
<keyword evidence="4" id="KW-1185">Reference proteome</keyword>
<proteinExistence type="predicted"/>
<feature type="chain" id="PRO_5024281893" evidence="2">
    <location>
        <begin position="32"/>
        <end position="240"/>
    </location>
</feature>
<dbReference type="EMBL" id="VAVZ01000068">
    <property type="protein sequence ID" value="TLP92350.1"/>
    <property type="molecule type" value="Genomic_DNA"/>
</dbReference>
<evidence type="ECO:0000313" key="4">
    <source>
        <dbReference type="Proteomes" id="UP000310458"/>
    </source>
</evidence>
<name>A0A5R9B8A4_9MICC</name>
<feature type="compositionally biased region" description="Polar residues" evidence="1">
    <location>
        <begin position="37"/>
        <end position="67"/>
    </location>
</feature>
<feature type="region of interest" description="Disordered" evidence="1">
    <location>
        <begin position="214"/>
        <end position="240"/>
    </location>
</feature>
<comment type="caution">
    <text evidence="3">The sequence shown here is derived from an EMBL/GenBank/DDBJ whole genome shotgun (WGS) entry which is preliminary data.</text>
</comment>
<organism evidence="3 4">
    <name type="scientific">Nesterenkonia salmonea</name>
    <dbReference type="NCBI Taxonomy" id="1804987"/>
    <lineage>
        <taxon>Bacteria</taxon>
        <taxon>Bacillati</taxon>
        <taxon>Actinomycetota</taxon>
        <taxon>Actinomycetes</taxon>
        <taxon>Micrococcales</taxon>
        <taxon>Micrococcaceae</taxon>
        <taxon>Nesterenkonia</taxon>
    </lineage>
</organism>
<dbReference type="OrthoDB" id="4964682at2"/>
<dbReference type="AlphaFoldDB" id="A0A5R9B8A4"/>
<evidence type="ECO:0000256" key="1">
    <source>
        <dbReference type="SAM" id="MobiDB-lite"/>
    </source>
</evidence>
<feature type="region of interest" description="Disordered" evidence="1">
    <location>
        <begin position="32"/>
        <end position="71"/>
    </location>
</feature>
<keyword evidence="2" id="KW-0732">Signal</keyword>
<gene>
    <name evidence="3" type="ORF">FEF26_14875</name>
</gene>
<evidence type="ECO:0000313" key="3">
    <source>
        <dbReference type="EMBL" id="TLP92350.1"/>
    </source>
</evidence>
<protein>
    <submittedName>
        <fullName evidence="3">Uncharacterized protein</fullName>
    </submittedName>
</protein>
<dbReference type="Proteomes" id="UP000310458">
    <property type="component" value="Unassembled WGS sequence"/>
</dbReference>
<evidence type="ECO:0000256" key="2">
    <source>
        <dbReference type="SAM" id="SignalP"/>
    </source>
</evidence>
<feature type="signal peptide" evidence="2">
    <location>
        <begin position="1"/>
        <end position="31"/>
    </location>
</feature>
<accession>A0A5R9B8A4</accession>
<dbReference type="RefSeq" id="WP_138254323.1">
    <property type="nucleotide sequence ID" value="NZ_VAVZ01000068.1"/>
</dbReference>